<reference evidence="1 2" key="1">
    <citation type="submission" date="2024-09" db="EMBL/GenBank/DDBJ databases">
        <title>Paenibacillus zeirhizospherea sp. nov., isolated from surface of the maize (Zea mays) roots in a horticulture field, Hungary.</title>
        <authorList>
            <person name="Marton D."/>
            <person name="Farkas M."/>
            <person name="Bedics A."/>
            <person name="Toth E."/>
            <person name="Tancsics A."/>
            <person name="Boka K."/>
            <person name="Marati G."/>
            <person name="Kriszt B."/>
            <person name="Cserhati M."/>
        </authorList>
    </citation>
    <scope>NUCLEOTIDE SEQUENCE [LARGE SCALE GENOMIC DNA]</scope>
    <source>
        <strain evidence="1 2">JCM 18446</strain>
    </source>
</reference>
<name>A0ABV5C3Q5_9BACL</name>
<comment type="caution">
    <text evidence="1">The sequence shown here is derived from an EMBL/GenBank/DDBJ whole genome shotgun (WGS) entry which is preliminary data.</text>
</comment>
<proteinExistence type="predicted"/>
<protein>
    <submittedName>
        <fullName evidence="1">Uncharacterized protein</fullName>
    </submittedName>
</protein>
<keyword evidence="2" id="KW-1185">Reference proteome</keyword>
<sequence>MSGTVPADGKEHTYYSDKAWSTGWFYVNVSSAQGMSGKLGVRVGTDLNELKNL</sequence>
<accession>A0ABV5C3Q5</accession>
<dbReference type="RefSeq" id="WP_375521041.1">
    <property type="nucleotide sequence ID" value="NZ_JBHIRY010000015.1"/>
</dbReference>
<evidence type="ECO:0000313" key="1">
    <source>
        <dbReference type="EMBL" id="MFB5761923.1"/>
    </source>
</evidence>
<gene>
    <name evidence="1" type="ORF">ACE5LO_16150</name>
</gene>
<dbReference type="Proteomes" id="UP001580430">
    <property type="component" value="Unassembled WGS sequence"/>
</dbReference>
<organism evidence="1 2">
    <name type="scientific">Paenibacillus medicaginis</name>
    <dbReference type="NCBI Taxonomy" id="1470560"/>
    <lineage>
        <taxon>Bacteria</taxon>
        <taxon>Bacillati</taxon>
        <taxon>Bacillota</taxon>
        <taxon>Bacilli</taxon>
        <taxon>Bacillales</taxon>
        <taxon>Paenibacillaceae</taxon>
        <taxon>Paenibacillus</taxon>
    </lineage>
</organism>
<evidence type="ECO:0000313" key="2">
    <source>
        <dbReference type="Proteomes" id="UP001580430"/>
    </source>
</evidence>
<dbReference type="EMBL" id="JBHIRY010000015">
    <property type="protein sequence ID" value="MFB5761923.1"/>
    <property type="molecule type" value="Genomic_DNA"/>
</dbReference>